<gene>
    <name evidence="1" type="ORF">NPIL_697211</name>
</gene>
<protein>
    <submittedName>
        <fullName evidence="1">Uncharacterized protein</fullName>
    </submittedName>
</protein>
<dbReference type="EMBL" id="BMAW01048663">
    <property type="protein sequence ID" value="GFS67178.1"/>
    <property type="molecule type" value="Genomic_DNA"/>
</dbReference>
<reference evidence="1" key="1">
    <citation type="submission" date="2020-08" db="EMBL/GenBank/DDBJ databases">
        <title>Multicomponent nature underlies the extraordinary mechanical properties of spider dragline silk.</title>
        <authorList>
            <person name="Kono N."/>
            <person name="Nakamura H."/>
            <person name="Mori M."/>
            <person name="Yoshida Y."/>
            <person name="Ohtoshi R."/>
            <person name="Malay A.D."/>
            <person name="Moran D.A.P."/>
            <person name="Tomita M."/>
            <person name="Numata K."/>
            <person name="Arakawa K."/>
        </authorList>
    </citation>
    <scope>NUCLEOTIDE SEQUENCE</scope>
</reference>
<accession>A0A8X6MM84</accession>
<organism evidence="1 2">
    <name type="scientific">Nephila pilipes</name>
    <name type="common">Giant wood spider</name>
    <name type="synonym">Nephila maculata</name>
    <dbReference type="NCBI Taxonomy" id="299642"/>
    <lineage>
        <taxon>Eukaryota</taxon>
        <taxon>Metazoa</taxon>
        <taxon>Ecdysozoa</taxon>
        <taxon>Arthropoda</taxon>
        <taxon>Chelicerata</taxon>
        <taxon>Arachnida</taxon>
        <taxon>Araneae</taxon>
        <taxon>Araneomorphae</taxon>
        <taxon>Entelegynae</taxon>
        <taxon>Araneoidea</taxon>
        <taxon>Nephilidae</taxon>
        <taxon>Nephila</taxon>
    </lineage>
</organism>
<evidence type="ECO:0000313" key="2">
    <source>
        <dbReference type="Proteomes" id="UP000887013"/>
    </source>
</evidence>
<proteinExistence type="predicted"/>
<evidence type="ECO:0000313" key="1">
    <source>
        <dbReference type="EMBL" id="GFS67178.1"/>
    </source>
</evidence>
<comment type="caution">
    <text evidence="1">The sequence shown here is derived from an EMBL/GenBank/DDBJ whole genome shotgun (WGS) entry which is preliminary data.</text>
</comment>
<dbReference type="AlphaFoldDB" id="A0A8X6MM84"/>
<sequence length="42" mass="4421">PPLQETMATIYENLIDLGHVLSDCSSSQASSSITSIINLLSA</sequence>
<keyword evidence="2" id="KW-1185">Reference proteome</keyword>
<feature type="non-terminal residue" evidence="1">
    <location>
        <position position="1"/>
    </location>
</feature>
<name>A0A8X6MM84_NEPPI</name>
<dbReference type="Proteomes" id="UP000887013">
    <property type="component" value="Unassembled WGS sequence"/>
</dbReference>